<keyword evidence="5" id="KW-0732">Signal</keyword>
<evidence type="ECO:0000256" key="4">
    <source>
        <dbReference type="RuleBase" id="RU361153"/>
    </source>
</evidence>
<evidence type="ECO:0000259" key="6">
    <source>
        <dbReference type="Pfam" id="PF00150"/>
    </source>
</evidence>
<gene>
    <name evidence="7" type="ORF">FA13DRAFT_1762322</name>
</gene>
<dbReference type="Pfam" id="PF00150">
    <property type="entry name" value="Cellulase"/>
    <property type="match status" value="1"/>
</dbReference>
<dbReference type="EMBL" id="QPFP01000006">
    <property type="protein sequence ID" value="TEB36165.1"/>
    <property type="molecule type" value="Genomic_DNA"/>
</dbReference>
<dbReference type="GO" id="GO:0046557">
    <property type="term" value="F:glucan endo-1,6-beta-glucosidase activity"/>
    <property type="evidence" value="ECO:0007669"/>
    <property type="project" value="TreeGrafter"/>
</dbReference>
<dbReference type="SUPFAM" id="SSF51445">
    <property type="entry name" value="(Trans)glycosidases"/>
    <property type="match status" value="1"/>
</dbReference>
<dbReference type="GO" id="GO:0009251">
    <property type="term" value="P:glucan catabolic process"/>
    <property type="evidence" value="ECO:0007669"/>
    <property type="project" value="TreeGrafter"/>
</dbReference>
<evidence type="ECO:0000313" key="7">
    <source>
        <dbReference type="EMBL" id="TEB36165.1"/>
    </source>
</evidence>
<dbReference type="GO" id="GO:0005576">
    <property type="term" value="C:extracellular region"/>
    <property type="evidence" value="ECO:0007669"/>
    <property type="project" value="TreeGrafter"/>
</dbReference>
<dbReference type="PANTHER" id="PTHR31297">
    <property type="entry name" value="GLUCAN ENDO-1,6-BETA-GLUCOSIDASE B"/>
    <property type="match status" value="1"/>
</dbReference>
<dbReference type="STRING" id="71717.A0A4Y7TPP1"/>
<dbReference type="InterPro" id="IPR001547">
    <property type="entry name" value="Glyco_hydro_5"/>
</dbReference>
<dbReference type="PANTHER" id="PTHR31297:SF43">
    <property type="entry name" value="GLUCAN 1,3-BETA-GLUCOSIDASE 3"/>
    <property type="match status" value="1"/>
</dbReference>
<dbReference type="Proteomes" id="UP000298030">
    <property type="component" value="Unassembled WGS sequence"/>
</dbReference>
<evidence type="ECO:0000256" key="2">
    <source>
        <dbReference type="ARBA" id="ARBA00022801"/>
    </source>
</evidence>
<proteinExistence type="inferred from homology"/>
<dbReference type="Gene3D" id="3.20.20.80">
    <property type="entry name" value="Glycosidases"/>
    <property type="match status" value="1"/>
</dbReference>
<organism evidence="7 8">
    <name type="scientific">Coprinellus micaceus</name>
    <name type="common">Glistening ink-cap mushroom</name>
    <name type="synonym">Coprinus micaceus</name>
    <dbReference type="NCBI Taxonomy" id="71717"/>
    <lineage>
        <taxon>Eukaryota</taxon>
        <taxon>Fungi</taxon>
        <taxon>Dikarya</taxon>
        <taxon>Basidiomycota</taxon>
        <taxon>Agaricomycotina</taxon>
        <taxon>Agaricomycetes</taxon>
        <taxon>Agaricomycetidae</taxon>
        <taxon>Agaricales</taxon>
        <taxon>Agaricineae</taxon>
        <taxon>Psathyrellaceae</taxon>
        <taxon>Coprinellus</taxon>
    </lineage>
</organism>
<dbReference type="InterPro" id="IPR017853">
    <property type="entry name" value="GH"/>
</dbReference>
<comment type="similarity">
    <text evidence="1 4">Belongs to the glycosyl hydrolase 5 (cellulase A) family.</text>
</comment>
<evidence type="ECO:0000256" key="1">
    <source>
        <dbReference type="ARBA" id="ARBA00005641"/>
    </source>
</evidence>
<keyword evidence="8" id="KW-1185">Reference proteome</keyword>
<dbReference type="GO" id="GO:0009986">
    <property type="term" value="C:cell surface"/>
    <property type="evidence" value="ECO:0007669"/>
    <property type="project" value="TreeGrafter"/>
</dbReference>
<keyword evidence="3 4" id="KW-0326">Glycosidase</keyword>
<dbReference type="AlphaFoldDB" id="A0A4Y7TPP1"/>
<keyword evidence="2 4" id="KW-0378">Hydrolase</keyword>
<sequence>MRNATFDLLSTLLALGAVPATYKPTPVGPPMHRESPAQGLTRTGNLLLMGPHNITYFPKVAELSDPACHVEPYSAPPIGSQEFPPYDEKIATIFRYRQQRSINLGSWFVHENWMTPSVFNCAAGEGIAEIDIANGWGSKENARANDFLFLSTIGINTVRLPIGYWNLGPEFCQGTPFADVSEVYQNSWSRIVRAINMAGRYGLGVLVDLHGAANLFSDAGNQDKTINVLTYLTRQLLHVNNVVGIEILNEPQYVDGLEGFYSRALDEMRGVDTDATQFPLYLHNGFDMDRFSQFLGQRNDFSVQDHHSYFVYTDADRGLSAVEHVKNVADLVSSAIHQASDQVRRNMIIGEFCCALTPDSMIDFCSGQVDTYGDRTAGWHFWGYLKEDCDQDPGWCFKSAIATVLPANFASHYAKPSRTWFNGTHSNANQSDRQEAHPLFLALVDLPLHRRDDSSGQPVDASSHGYTDGKITAQIFASHNDSKLGFVNQYISDSMQNLINLGALLAESKGQYSDGFWRGLYEP</sequence>
<evidence type="ECO:0000256" key="3">
    <source>
        <dbReference type="ARBA" id="ARBA00023295"/>
    </source>
</evidence>
<dbReference type="InterPro" id="IPR050386">
    <property type="entry name" value="Glycosyl_hydrolase_5"/>
</dbReference>
<name>A0A4Y7TPP1_COPMI</name>
<dbReference type="OrthoDB" id="1887033at2759"/>
<accession>A0A4Y7TPP1</accession>
<comment type="caution">
    <text evidence="7">The sequence shown here is derived from an EMBL/GenBank/DDBJ whole genome shotgun (WGS) entry which is preliminary data.</text>
</comment>
<evidence type="ECO:0000313" key="8">
    <source>
        <dbReference type="Proteomes" id="UP000298030"/>
    </source>
</evidence>
<feature type="chain" id="PRO_5021429374" evidence="5">
    <location>
        <begin position="21"/>
        <end position="523"/>
    </location>
</feature>
<feature type="signal peptide" evidence="5">
    <location>
        <begin position="1"/>
        <end position="20"/>
    </location>
</feature>
<protein>
    <submittedName>
        <fullName evidence="7">Glycoside hydrolase</fullName>
    </submittedName>
</protein>
<feature type="domain" description="Glycoside hydrolase family 5" evidence="6">
    <location>
        <begin position="130"/>
        <end position="354"/>
    </location>
</feature>
<reference evidence="7 8" key="1">
    <citation type="journal article" date="2019" name="Nat. Ecol. Evol.">
        <title>Megaphylogeny resolves global patterns of mushroom evolution.</title>
        <authorList>
            <person name="Varga T."/>
            <person name="Krizsan K."/>
            <person name="Foldi C."/>
            <person name="Dima B."/>
            <person name="Sanchez-Garcia M."/>
            <person name="Sanchez-Ramirez S."/>
            <person name="Szollosi G.J."/>
            <person name="Szarkandi J.G."/>
            <person name="Papp V."/>
            <person name="Albert L."/>
            <person name="Andreopoulos W."/>
            <person name="Angelini C."/>
            <person name="Antonin V."/>
            <person name="Barry K.W."/>
            <person name="Bougher N.L."/>
            <person name="Buchanan P."/>
            <person name="Buyck B."/>
            <person name="Bense V."/>
            <person name="Catcheside P."/>
            <person name="Chovatia M."/>
            <person name="Cooper J."/>
            <person name="Damon W."/>
            <person name="Desjardin D."/>
            <person name="Finy P."/>
            <person name="Geml J."/>
            <person name="Haridas S."/>
            <person name="Hughes K."/>
            <person name="Justo A."/>
            <person name="Karasinski D."/>
            <person name="Kautmanova I."/>
            <person name="Kiss B."/>
            <person name="Kocsube S."/>
            <person name="Kotiranta H."/>
            <person name="LaButti K.M."/>
            <person name="Lechner B.E."/>
            <person name="Liimatainen K."/>
            <person name="Lipzen A."/>
            <person name="Lukacs Z."/>
            <person name="Mihaltcheva S."/>
            <person name="Morgado L.N."/>
            <person name="Niskanen T."/>
            <person name="Noordeloos M.E."/>
            <person name="Ohm R.A."/>
            <person name="Ortiz-Santana B."/>
            <person name="Ovrebo C."/>
            <person name="Racz N."/>
            <person name="Riley R."/>
            <person name="Savchenko A."/>
            <person name="Shiryaev A."/>
            <person name="Soop K."/>
            <person name="Spirin V."/>
            <person name="Szebenyi C."/>
            <person name="Tomsovsky M."/>
            <person name="Tulloss R.E."/>
            <person name="Uehling J."/>
            <person name="Grigoriev I.V."/>
            <person name="Vagvolgyi C."/>
            <person name="Papp T."/>
            <person name="Martin F.M."/>
            <person name="Miettinen O."/>
            <person name="Hibbett D.S."/>
            <person name="Nagy L.G."/>
        </authorList>
    </citation>
    <scope>NUCLEOTIDE SEQUENCE [LARGE SCALE GENOMIC DNA]</scope>
    <source>
        <strain evidence="7 8">FP101781</strain>
    </source>
</reference>
<evidence type="ECO:0000256" key="5">
    <source>
        <dbReference type="SAM" id="SignalP"/>
    </source>
</evidence>